<protein>
    <submittedName>
        <fullName evidence="3">Cytochrome P450</fullName>
    </submittedName>
</protein>
<sequence>MTEDGVPGAPAFPMPRTCPFSPPREYAELRAARPLSRVTLQDGNTAWLATSHEYVRTLLGHPATSANRAHPGFPATVANVQAFAQKGFLLSMDQPEHSLHRRMVAAEFTVHRIRQLRPRIQQIVDDRIDALLAIETRPVDLVRELALPVPSLVICELLGVPYGSRDVFQGHTEVLLARSSSPQQRQESFGALRAFLGDLVTSKDGDPDDDLLGRLSVKYRAADCYDHELLTGFAMLLLLAGHETTASMISLGLLALLRDERLATQLTDDPTLTPNAVEELLRYFSIVDYPTARVALADIDLGADRVRAGEGFVASAAAANHDGDVFADPATIDFRRGVRGHVAFGYGVHQCLGQNLARAELEIVYDTVLARLPAMKLLTSPEEQPFKEATVYGLHSLEVTW</sequence>
<evidence type="ECO:0000313" key="3">
    <source>
        <dbReference type="EMBL" id="MBM7080925.1"/>
    </source>
</evidence>
<proteinExistence type="inferred from homology"/>
<name>A0ABS2J2Y7_9ACTN</name>
<dbReference type="Proteomes" id="UP001518872">
    <property type="component" value="Unassembled WGS sequence"/>
</dbReference>
<dbReference type="PANTHER" id="PTHR46696">
    <property type="entry name" value="P450, PUTATIVE (EUROFUNG)-RELATED"/>
    <property type="match status" value="1"/>
</dbReference>
<dbReference type="InterPro" id="IPR002397">
    <property type="entry name" value="Cyt_P450_B"/>
</dbReference>
<dbReference type="PRINTS" id="PR00359">
    <property type="entry name" value="BP450"/>
</dbReference>
<dbReference type="InterPro" id="IPR017972">
    <property type="entry name" value="Cyt_P450_CS"/>
</dbReference>
<comment type="similarity">
    <text evidence="1 2">Belongs to the cytochrome P450 family.</text>
</comment>
<dbReference type="InterPro" id="IPR036396">
    <property type="entry name" value="Cyt_P450_sf"/>
</dbReference>
<dbReference type="RefSeq" id="WP_204928633.1">
    <property type="nucleotide sequence ID" value="NZ_JAFEUC010000039.1"/>
</dbReference>
<keyword evidence="2" id="KW-0560">Oxidoreductase</keyword>
<evidence type="ECO:0000256" key="1">
    <source>
        <dbReference type="ARBA" id="ARBA00010617"/>
    </source>
</evidence>
<dbReference type="CDD" id="cd11030">
    <property type="entry name" value="CYP105-like"/>
    <property type="match status" value="1"/>
</dbReference>
<dbReference type="EMBL" id="JAFEUC010000039">
    <property type="protein sequence ID" value="MBM7080925.1"/>
    <property type="molecule type" value="Genomic_DNA"/>
</dbReference>
<comment type="caution">
    <text evidence="3">The sequence shown here is derived from an EMBL/GenBank/DDBJ whole genome shotgun (WGS) entry which is preliminary data.</text>
</comment>
<reference evidence="3 4" key="1">
    <citation type="submission" date="2021-02" db="EMBL/GenBank/DDBJ databases">
        <authorList>
            <person name="Ra J.-S."/>
        </authorList>
    </citation>
    <scope>NUCLEOTIDE SEQUENCE [LARGE SCALE GENOMIC DNA]</scope>
    <source>
        <strain evidence="3 4">MMS20-R1-14</strain>
    </source>
</reference>
<organism evidence="3 4">
    <name type="scientific">Micromonospora humida</name>
    <dbReference type="NCBI Taxonomy" id="2809018"/>
    <lineage>
        <taxon>Bacteria</taxon>
        <taxon>Bacillati</taxon>
        <taxon>Actinomycetota</taxon>
        <taxon>Actinomycetes</taxon>
        <taxon>Micromonosporales</taxon>
        <taxon>Micromonosporaceae</taxon>
        <taxon>Micromonospora</taxon>
    </lineage>
</organism>
<gene>
    <name evidence="3" type="ORF">JQX11_31930</name>
</gene>
<keyword evidence="2" id="KW-0349">Heme</keyword>
<evidence type="ECO:0000313" key="4">
    <source>
        <dbReference type="Proteomes" id="UP001518872"/>
    </source>
</evidence>
<keyword evidence="2" id="KW-0408">Iron</keyword>
<dbReference type="InterPro" id="IPR001128">
    <property type="entry name" value="Cyt_P450"/>
</dbReference>
<dbReference type="PRINTS" id="PR00385">
    <property type="entry name" value="P450"/>
</dbReference>
<dbReference type="SUPFAM" id="SSF48264">
    <property type="entry name" value="Cytochrome P450"/>
    <property type="match status" value="1"/>
</dbReference>
<dbReference type="PROSITE" id="PS00086">
    <property type="entry name" value="CYTOCHROME_P450"/>
    <property type="match status" value="1"/>
</dbReference>
<keyword evidence="2" id="KW-0479">Metal-binding</keyword>
<dbReference type="Gene3D" id="1.10.630.10">
    <property type="entry name" value="Cytochrome P450"/>
    <property type="match status" value="1"/>
</dbReference>
<keyword evidence="2" id="KW-0503">Monooxygenase</keyword>
<dbReference type="Pfam" id="PF00067">
    <property type="entry name" value="p450"/>
    <property type="match status" value="1"/>
</dbReference>
<keyword evidence="4" id="KW-1185">Reference proteome</keyword>
<dbReference type="PANTHER" id="PTHR46696:SF1">
    <property type="entry name" value="CYTOCHROME P450 YJIB-RELATED"/>
    <property type="match status" value="1"/>
</dbReference>
<accession>A0ABS2J2Y7</accession>
<evidence type="ECO:0000256" key="2">
    <source>
        <dbReference type="RuleBase" id="RU000461"/>
    </source>
</evidence>